<dbReference type="EMBL" id="BLXT01006765">
    <property type="protein sequence ID" value="GFO33145.1"/>
    <property type="molecule type" value="Genomic_DNA"/>
</dbReference>
<evidence type="ECO:0000313" key="1">
    <source>
        <dbReference type="EMBL" id="GFO33145.1"/>
    </source>
</evidence>
<reference evidence="1 2" key="1">
    <citation type="journal article" date="2021" name="Elife">
        <title>Chloroplast acquisition without the gene transfer in kleptoplastic sea slugs, Plakobranchus ocellatus.</title>
        <authorList>
            <person name="Maeda T."/>
            <person name="Takahashi S."/>
            <person name="Yoshida T."/>
            <person name="Shimamura S."/>
            <person name="Takaki Y."/>
            <person name="Nagai Y."/>
            <person name="Toyoda A."/>
            <person name="Suzuki Y."/>
            <person name="Arimoto A."/>
            <person name="Ishii H."/>
            <person name="Satoh N."/>
            <person name="Nishiyama T."/>
            <person name="Hasebe M."/>
            <person name="Maruyama T."/>
            <person name="Minagawa J."/>
            <person name="Obokata J."/>
            <person name="Shigenobu S."/>
        </authorList>
    </citation>
    <scope>NUCLEOTIDE SEQUENCE [LARGE SCALE GENOMIC DNA]</scope>
</reference>
<sequence length="128" mass="14092">MKVRGCQVWTVGKMRKNFPTVALQPLLCKVNQIGFDVMDDFMGHMMCHRDSADCAVMVLITLSLLLCSGTSLDSSRISGSSNGSDPFVLASKSLDNETNVKELENDPYSKVNKTSLEDEDMCSSIFNT</sequence>
<keyword evidence="2" id="KW-1185">Reference proteome</keyword>
<comment type="caution">
    <text evidence="1">The sequence shown here is derived from an EMBL/GenBank/DDBJ whole genome shotgun (WGS) entry which is preliminary data.</text>
</comment>
<dbReference type="Proteomes" id="UP000735302">
    <property type="component" value="Unassembled WGS sequence"/>
</dbReference>
<accession>A0AAV4CJS8</accession>
<proteinExistence type="predicted"/>
<name>A0AAV4CJS8_9GAST</name>
<dbReference type="AlphaFoldDB" id="A0AAV4CJS8"/>
<organism evidence="1 2">
    <name type="scientific">Plakobranchus ocellatus</name>
    <dbReference type="NCBI Taxonomy" id="259542"/>
    <lineage>
        <taxon>Eukaryota</taxon>
        <taxon>Metazoa</taxon>
        <taxon>Spiralia</taxon>
        <taxon>Lophotrochozoa</taxon>
        <taxon>Mollusca</taxon>
        <taxon>Gastropoda</taxon>
        <taxon>Heterobranchia</taxon>
        <taxon>Euthyneura</taxon>
        <taxon>Panpulmonata</taxon>
        <taxon>Sacoglossa</taxon>
        <taxon>Placobranchoidea</taxon>
        <taxon>Plakobranchidae</taxon>
        <taxon>Plakobranchus</taxon>
    </lineage>
</organism>
<protein>
    <submittedName>
        <fullName evidence="1">Uncharacterized protein</fullName>
    </submittedName>
</protein>
<evidence type="ECO:0000313" key="2">
    <source>
        <dbReference type="Proteomes" id="UP000735302"/>
    </source>
</evidence>
<gene>
    <name evidence="1" type="ORF">PoB_005965000</name>
</gene>